<feature type="domain" description="Ig-like" evidence="6">
    <location>
        <begin position="120"/>
        <end position="219"/>
    </location>
</feature>
<dbReference type="eggNOG" id="KOG4228">
    <property type="taxonomic scope" value="Eukaryota"/>
</dbReference>
<dbReference type="InterPro" id="IPR013783">
    <property type="entry name" value="Ig-like_fold"/>
</dbReference>
<organism evidence="7">
    <name type="scientific">Amphimedon queenslandica</name>
    <name type="common">Sponge</name>
    <dbReference type="NCBI Taxonomy" id="400682"/>
    <lineage>
        <taxon>Eukaryota</taxon>
        <taxon>Metazoa</taxon>
        <taxon>Porifera</taxon>
        <taxon>Demospongiae</taxon>
        <taxon>Heteroscleromorpha</taxon>
        <taxon>Haplosclerida</taxon>
        <taxon>Niphatidae</taxon>
        <taxon>Amphimedon</taxon>
    </lineage>
</organism>
<sequence>PNVIVPYILVHPSKSYYNVNDSITLSCIINYPTNHLIDVDTTMNIQWLNYSLGSYTGLNDHSAVSEHSLNYSISSLKLTDAGRYTCSFFVSALMSTNIIPSRANNEFTSIIVKIPNGENPSVAQLKPYYRVGDNIDLICSATYPSYITTNVNMQWLNSSNRTLHSYTGINNNTEHTISYIINNVSLSDAGQYTCQYNISSTNHSFVLPSDNLRTSVNVTVN</sequence>
<evidence type="ECO:0000256" key="4">
    <source>
        <dbReference type="ARBA" id="ARBA00023180"/>
    </source>
</evidence>
<dbReference type="InterPro" id="IPR051275">
    <property type="entry name" value="Cell_adhesion_signaling"/>
</dbReference>
<dbReference type="InterPro" id="IPR007110">
    <property type="entry name" value="Ig-like_dom"/>
</dbReference>
<name>A0A1X7TKS5_AMPQE</name>
<proteinExistence type="predicted"/>
<keyword evidence="2" id="KW-0472">Membrane</keyword>
<dbReference type="PROSITE" id="PS50835">
    <property type="entry name" value="IG_LIKE"/>
    <property type="match status" value="2"/>
</dbReference>
<comment type="subcellular location">
    <subcellularLocation>
        <location evidence="1">Membrane</location>
        <topology evidence="1">Single-pass type I membrane protein</topology>
    </subcellularLocation>
</comment>
<dbReference type="OrthoDB" id="5982258at2759"/>
<evidence type="ECO:0000256" key="1">
    <source>
        <dbReference type="ARBA" id="ARBA00004479"/>
    </source>
</evidence>
<dbReference type="InterPro" id="IPR003599">
    <property type="entry name" value="Ig_sub"/>
</dbReference>
<dbReference type="InParanoid" id="A0A1X7TKS5"/>
<keyword evidence="4" id="KW-0325">Glycoprotein</keyword>
<dbReference type="EnsemblMetazoa" id="Aqu2.1.15366_001">
    <property type="protein sequence ID" value="Aqu2.1.15366_001"/>
    <property type="gene ID" value="Aqu2.1.15366"/>
</dbReference>
<dbReference type="GO" id="GO:0016020">
    <property type="term" value="C:membrane"/>
    <property type="evidence" value="ECO:0007669"/>
    <property type="project" value="UniProtKB-SubCell"/>
</dbReference>
<dbReference type="SUPFAM" id="SSF48726">
    <property type="entry name" value="Immunoglobulin"/>
    <property type="match status" value="2"/>
</dbReference>
<evidence type="ECO:0000256" key="2">
    <source>
        <dbReference type="ARBA" id="ARBA00023136"/>
    </source>
</evidence>
<feature type="domain" description="Ig-like" evidence="6">
    <location>
        <begin position="6"/>
        <end position="86"/>
    </location>
</feature>
<dbReference type="AlphaFoldDB" id="A0A1X7TKS5"/>
<dbReference type="InterPro" id="IPR013151">
    <property type="entry name" value="Immunoglobulin_dom"/>
</dbReference>
<keyword evidence="3" id="KW-1015">Disulfide bond</keyword>
<protein>
    <recommendedName>
        <fullName evidence="6">Ig-like domain-containing protein</fullName>
    </recommendedName>
</protein>
<evidence type="ECO:0000256" key="3">
    <source>
        <dbReference type="ARBA" id="ARBA00023157"/>
    </source>
</evidence>
<reference evidence="7" key="1">
    <citation type="submission" date="2017-05" db="UniProtKB">
        <authorList>
            <consortium name="EnsemblMetazoa"/>
        </authorList>
    </citation>
    <scope>IDENTIFICATION</scope>
</reference>
<keyword evidence="5" id="KW-0393">Immunoglobulin domain</keyword>
<dbReference type="Gene3D" id="2.60.40.10">
    <property type="entry name" value="Immunoglobulins"/>
    <property type="match status" value="2"/>
</dbReference>
<evidence type="ECO:0000256" key="5">
    <source>
        <dbReference type="ARBA" id="ARBA00023319"/>
    </source>
</evidence>
<evidence type="ECO:0000259" key="6">
    <source>
        <dbReference type="PROSITE" id="PS50835"/>
    </source>
</evidence>
<dbReference type="SMART" id="SM00409">
    <property type="entry name" value="IG"/>
    <property type="match status" value="2"/>
</dbReference>
<dbReference type="InterPro" id="IPR036179">
    <property type="entry name" value="Ig-like_dom_sf"/>
</dbReference>
<accession>A0A1X7TKS5</accession>
<evidence type="ECO:0000313" key="7">
    <source>
        <dbReference type="EnsemblMetazoa" id="Aqu2.1.15366_001"/>
    </source>
</evidence>
<dbReference type="Pfam" id="PF00047">
    <property type="entry name" value="ig"/>
    <property type="match status" value="1"/>
</dbReference>
<dbReference type="PANTHER" id="PTHR11640">
    <property type="entry name" value="NEPHRIN"/>
    <property type="match status" value="1"/>
</dbReference>